<dbReference type="EMBL" id="QGTD01000004">
    <property type="protein sequence ID" value="PWU70062.1"/>
    <property type="molecule type" value="Genomic_DNA"/>
</dbReference>
<feature type="domain" description="G5" evidence="3">
    <location>
        <begin position="266"/>
        <end position="346"/>
    </location>
</feature>
<dbReference type="PROSITE" id="PS51109">
    <property type="entry name" value="G5"/>
    <property type="match status" value="1"/>
</dbReference>
<dbReference type="Proteomes" id="UP000245624">
    <property type="component" value="Unassembled WGS sequence"/>
</dbReference>
<proteinExistence type="predicted"/>
<dbReference type="SUPFAM" id="SSF54106">
    <property type="entry name" value="LysM domain"/>
    <property type="match status" value="1"/>
</dbReference>
<feature type="domain" description="LysM" evidence="4">
    <location>
        <begin position="214"/>
        <end position="259"/>
    </location>
</feature>
<dbReference type="InterPro" id="IPR050570">
    <property type="entry name" value="Cell_wall_metabolism_enzyme"/>
</dbReference>
<name>A0A317L2I5_9BACI</name>
<evidence type="ECO:0000313" key="5">
    <source>
        <dbReference type="EMBL" id="PWU70062.1"/>
    </source>
</evidence>
<dbReference type="Gene3D" id="2.70.70.10">
    <property type="entry name" value="Glucose Permease (Domain IIA)"/>
    <property type="match status" value="1"/>
</dbReference>
<dbReference type="SUPFAM" id="SSF51261">
    <property type="entry name" value="Duplicated hybrid motif"/>
    <property type="match status" value="1"/>
</dbReference>
<dbReference type="Gene3D" id="2.20.230.10">
    <property type="entry name" value="Resuscitation-promoting factor rpfb"/>
    <property type="match status" value="1"/>
</dbReference>
<feature type="signal peptide" evidence="2">
    <location>
        <begin position="1"/>
        <end position="33"/>
    </location>
</feature>
<accession>A0A317L2I5</accession>
<evidence type="ECO:0000259" key="4">
    <source>
        <dbReference type="PROSITE" id="PS51782"/>
    </source>
</evidence>
<organism evidence="5 6">
    <name type="scientific">Gracilibacillus dipsosauri</name>
    <dbReference type="NCBI Taxonomy" id="178340"/>
    <lineage>
        <taxon>Bacteria</taxon>
        <taxon>Bacillati</taxon>
        <taxon>Bacillota</taxon>
        <taxon>Bacilli</taxon>
        <taxon>Bacillales</taxon>
        <taxon>Bacillaceae</taxon>
        <taxon>Gracilibacillus</taxon>
    </lineage>
</organism>
<dbReference type="GO" id="GO:0004222">
    <property type="term" value="F:metalloendopeptidase activity"/>
    <property type="evidence" value="ECO:0007669"/>
    <property type="project" value="TreeGrafter"/>
</dbReference>
<keyword evidence="6" id="KW-1185">Reference proteome</keyword>
<reference evidence="5 6" key="1">
    <citation type="submission" date="2018-05" db="EMBL/GenBank/DDBJ databases">
        <title>Genomic analysis of Gracilibacillus dipsosauri DD1 reveals novel features of a salt-tolerant amylase.</title>
        <authorList>
            <person name="Deutch C.E."/>
            <person name="Yang S."/>
        </authorList>
    </citation>
    <scope>NUCLEOTIDE SEQUENCE [LARGE SCALE GENOMIC DNA]</scope>
    <source>
        <strain evidence="5 6">DD1</strain>
    </source>
</reference>
<evidence type="ECO:0000256" key="2">
    <source>
        <dbReference type="SAM" id="SignalP"/>
    </source>
</evidence>
<dbReference type="InterPro" id="IPR016047">
    <property type="entry name" value="M23ase_b-sheet_dom"/>
</dbReference>
<dbReference type="CDD" id="cd00118">
    <property type="entry name" value="LysM"/>
    <property type="match status" value="1"/>
</dbReference>
<evidence type="ECO:0000259" key="3">
    <source>
        <dbReference type="PROSITE" id="PS51109"/>
    </source>
</evidence>
<dbReference type="OrthoDB" id="9805070at2"/>
<dbReference type="InterPro" id="IPR018392">
    <property type="entry name" value="LysM"/>
</dbReference>
<evidence type="ECO:0000313" key="6">
    <source>
        <dbReference type="Proteomes" id="UP000245624"/>
    </source>
</evidence>
<dbReference type="Pfam" id="PF07501">
    <property type="entry name" value="G5"/>
    <property type="match status" value="1"/>
</dbReference>
<gene>
    <name evidence="5" type="ORF">DLJ74_03840</name>
</gene>
<dbReference type="SMART" id="SM01208">
    <property type="entry name" value="G5"/>
    <property type="match status" value="1"/>
</dbReference>
<evidence type="ECO:0000256" key="1">
    <source>
        <dbReference type="ARBA" id="ARBA00022729"/>
    </source>
</evidence>
<dbReference type="RefSeq" id="WP_109983432.1">
    <property type="nucleotide sequence ID" value="NZ_QGTD01000004.1"/>
</dbReference>
<dbReference type="Pfam" id="PF01551">
    <property type="entry name" value="Peptidase_M23"/>
    <property type="match status" value="1"/>
</dbReference>
<feature type="chain" id="PRO_5016270732" evidence="2">
    <location>
        <begin position="34"/>
        <end position="475"/>
    </location>
</feature>
<dbReference type="AlphaFoldDB" id="A0A317L2I5"/>
<dbReference type="InterPro" id="IPR011098">
    <property type="entry name" value="G5_dom"/>
</dbReference>
<dbReference type="PANTHER" id="PTHR21666:SF270">
    <property type="entry name" value="MUREIN HYDROLASE ACTIVATOR ENVC"/>
    <property type="match status" value="1"/>
</dbReference>
<sequence length="475" mass="52303">MRESKISKYKKVVKLATIAGVIAMCLSAQTVFADEKELSTIYHVYVDGEHIGVVDNQEDVQQYIEKKIEKVKKESKQPDYTYTIEGDITYIPETVFETQTSEAEVFDYIEKELAVQVEAQSLTIDDKLVGYFAGEEAVKDVLQAYKEKFVSKDVLEQLESKKEASKDLAVGDNRIVDVELSEDITTSEEEVQASEVLTVEEGVTLLEKGTLENKKYEVQEGDVLGSIAAKHDLELDTLLALNEGLTEDSTIKVGDVLQVTEQKPFVKVIVTEEKKVEETIEYETVTEESEKMYKGDEEVKQEGKDGSKEVHYKVQKVNGQTVSTDVVEENITEEATDKIIVKGTKVVPSRGSGDLAWPAVGGYISSYVGQRWGAFHKGIDIAGPSNRTIKAADNGTVVSAGWDDGGYGNKIVINHNNGYRTVYAHLASISVKAGQTVEKGSKIGVMGTTGDSTGVHLHFEVYKNGSLVKSPEDLL</sequence>
<dbReference type="InterPro" id="IPR011055">
    <property type="entry name" value="Dup_hybrid_motif"/>
</dbReference>
<dbReference type="Pfam" id="PF01476">
    <property type="entry name" value="LysM"/>
    <property type="match status" value="1"/>
</dbReference>
<keyword evidence="1 2" id="KW-0732">Signal</keyword>
<dbReference type="InterPro" id="IPR036779">
    <property type="entry name" value="LysM_dom_sf"/>
</dbReference>
<dbReference type="CDD" id="cd12797">
    <property type="entry name" value="M23_peptidase"/>
    <property type="match status" value="1"/>
</dbReference>
<dbReference type="SMART" id="SM00257">
    <property type="entry name" value="LysM"/>
    <property type="match status" value="1"/>
</dbReference>
<protein>
    <submittedName>
        <fullName evidence="5">Peptidase M23</fullName>
    </submittedName>
</protein>
<dbReference type="PANTHER" id="PTHR21666">
    <property type="entry name" value="PEPTIDASE-RELATED"/>
    <property type="match status" value="1"/>
</dbReference>
<comment type="caution">
    <text evidence="5">The sequence shown here is derived from an EMBL/GenBank/DDBJ whole genome shotgun (WGS) entry which is preliminary data.</text>
</comment>
<dbReference type="PROSITE" id="PS51782">
    <property type="entry name" value="LYSM"/>
    <property type="match status" value="1"/>
</dbReference>
<dbReference type="Gene3D" id="3.10.350.10">
    <property type="entry name" value="LysM domain"/>
    <property type="match status" value="1"/>
</dbReference>